<proteinExistence type="predicted"/>
<evidence type="ECO:0000313" key="2">
    <source>
        <dbReference type="EMBL" id="KAK1929644.1"/>
    </source>
</evidence>
<feature type="compositionally biased region" description="Basic residues" evidence="1">
    <location>
        <begin position="1224"/>
        <end position="1233"/>
    </location>
</feature>
<accession>A0AAD9G0E6</accession>
<feature type="region of interest" description="Disordered" evidence="1">
    <location>
        <begin position="797"/>
        <end position="816"/>
    </location>
</feature>
<feature type="compositionally biased region" description="Basic and acidic residues" evidence="1">
    <location>
        <begin position="17"/>
        <end position="33"/>
    </location>
</feature>
<feature type="region of interest" description="Disordered" evidence="1">
    <location>
        <begin position="1207"/>
        <end position="1239"/>
    </location>
</feature>
<protein>
    <recommendedName>
        <fullName evidence="4">START domain-containing protein</fullName>
    </recommendedName>
</protein>
<dbReference type="Proteomes" id="UP001259832">
    <property type="component" value="Unassembled WGS sequence"/>
</dbReference>
<organism evidence="2 3">
    <name type="scientific">Phytophthora citrophthora</name>
    <dbReference type="NCBI Taxonomy" id="4793"/>
    <lineage>
        <taxon>Eukaryota</taxon>
        <taxon>Sar</taxon>
        <taxon>Stramenopiles</taxon>
        <taxon>Oomycota</taxon>
        <taxon>Peronosporomycetes</taxon>
        <taxon>Peronosporales</taxon>
        <taxon>Peronosporaceae</taxon>
        <taxon>Phytophthora</taxon>
    </lineage>
</organism>
<name>A0AAD9G0E6_9STRA</name>
<feature type="region of interest" description="Disordered" evidence="1">
    <location>
        <begin position="1"/>
        <end position="56"/>
    </location>
</feature>
<feature type="compositionally biased region" description="Polar residues" evidence="1">
    <location>
        <begin position="1"/>
        <end position="13"/>
    </location>
</feature>
<feature type="compositionally biased region" description="Low complexity" evidence="1">
    <location>
        <begin position="1207"/>
        <end position="1217"/>
    </location>
</feature>
<dbReference type="EMBL" id="JASMQC010000046">
    <property type="protein sequence ID" value="KAK1929644.1"/>
    <property type="molecule type" value="Genomic_DNA"/>
</dbReference>
<evidence type="ECO:0008006" key="4">
    <source>
        <dbReference type="Google" id="ProtNLM"/>
    </source>
</evidence>
<evidence type="ECO:0000313" key="3">
    <source>
        <dbReference type="Proteomes" id="UP001259832"/>
    </source>
</evidence>
<sequence>MMMTDSNSRSPNYSEMDAAKKRPRRSQDHDDFIRQFSLETETRPRGRPRVSNKTPLSAAHEIRQLRAQMASMEDELQQLQSKWSEELPDSRTLKVAQHSAREKHDVIQTETTQRELQGVLLQQQLMFATLQSALLHAPLHSSGEEIHKALHFYTKLCRDEEEREKSFMAHHARSLATIPSIVDKFAQIAIDKVIARREEEDVGNPVTPLSQIDITGCSTFSLISSVFISEIPHTSLAEVYEAILKYFEEIPSWMDRHFGIDAKRKKLNSADSLAQYWRLNLDGSGAPATVNHVLCSELTNSYGVFHIDAITDDPLYPVSLTNLVQYGLNGIKITPRREPITGEITSVTLKWLVVYRYNLLPDDPIIREELENIRPILNGDLITSAVMAVMSPLPRPNSPRRAQSCPEPDTNTHPKTRRRFSEVPQTNEELIVALTSGSTQPRGRPRDPNKVPLTATHEIRQLRAQVASMKEELQTLQSKWAEQLPDKRTLCTAHTSARQKHAASRSERAHTELQQLLRQQQLLFATLQTAVLHAPLHSNGSEMFEALHFDTQLGRDAAEREKMLAAHNERSLATLPSIVGKFSQLAVNKALAKQSDEVAEKSVMPLSQIEITGCKDCTLISSVFISEIPHGSLEEVYEAVLAYFEAIPTSMKKHFGVETKRKRLNNAEASVVYRRSTFNGSGVPSTVNNIVCSELTTSHGMVHIDAVTEDPLHPVAESASSQFGICGLTITPRKEPVTGKTLAVTLRWVVVYRYNMLPCDPAIKEDLGILRPILNGDLITASVLRPTNVTLIETQSGMDSFPSRKPEIQATKKRRRPSLTNEDIISALKGTTSRRSQRVANKAPLTATHELRLLRAQVESMENELQGLQSKWAQQLPDEQVLATAQQTAHKKREVSVTEAAHIELQEILLQQQLMFATLQAAMFRAPLHSSGLDVFKALHFDTRFGTDPEQRADILVAHNERSIATIPSLMKRFTQMAVDKVHRLQEEDEASCKPALPISQIDITGCKDYTLVSSVFMTEVPHNSVEDVYAAALAYHDSIPATMKRHFGVNATRTRLNGVDAPAAYWRLNLDGVGLPAMVNHVLCSELTASHGMIHMDAVVDDPLYPVSQHSPLEFGISGLTMTPRKEPLTGRTVAVTLRWVVLYRYKLLPDDPALRKDLGIIRPILNGDLITASICSYIRELQQRSLRSAQPTNVILMPPLPDMASSTYATAPSSPELNSVPSRKKRRRHSPTRGDNEELICALTGASPAPPRPRAANGAPLSATHEIRLLRSQVAEMEEELRQLNDKWAAHLPDQRTLAIAQHSAREKHGAIQTETAHNELQQMLLQQQLLFATLQSAVLRAPLHSSGQAMFEALHFDTHLGRDADEREKLLLAHNDRSLATLPSIVNRFTQMAVDAVMAAQDEHNAKPVLPLSQIDITGCKDCTLISSVFVSEIPHTSLEEVYAAVLAYFDGIPTAMKRHFNVNARRVRLNSVDSPVVYRRSTFNGAALPATVNNVVCSELTPTHGMVHIDAITDDPLHPVKRTTPSQFGICGLTITPRKDPVTGRTTSVTLRWVVAYHYNMLPDDPAIKEDLEVIRPILNGDLITATVCGYIQEQQQSPRN</sequence>
<reference evidence="2" key="1">
    <citation type="submission" date="2023-08" db="EMBL/GenBank/DDBJ databases">
        <title>Reference Genome Resource for the Citrus Pathogen Phytophthora citrophthora.</title>
        <authorList>
            <person name="Moller H."/>
            <person name="Coetzee B."/>
            <person name="Rose L.J."/>
            <person name="Van Niekerk J.M."/>
        </authorList>
    </citation>
    <scope>NUCLEOTIDE SEQUENCE</scope>
    <source>
        <strain evidence="2">STE-U-9442</strain>
    </source>
</reference>
<keyword evidence="3" id="KW-1185">Reference proteome</keyword>
<comment type="caution">
    <text evidence="2">The sequence shown here is derived from an EMBL/GenBank/DDBJ whole genome shotgun (WGS) entry which is preliminary data.</text>
</comment>
<evidence type="ECO:0000256" key="1">
    <source>
        <dbReference type="SAM" id="MobiDB-lite"/>
    </source>
</evidence>
<feature type="region of interest" description="Disordered" evidence="1">
    <location>
        <begin position="392"/>
        <end position="428"/>
    </location>
</feature>
<gene>
    <name evidence="2" type="ORF">P3T76_014861</name>
</gene>